<accession>M2T210</accession>
<dbReference type="GeneID" id="19137371"/>
<organism evidence="1 2">
    <name type="scientific">Cochliobolus sativus (strain ND90Pr / ATCC 201652)</name>
    <name type="common">Common root rot and spot blotch fungus</name>
    <name type="synonym">Bipolaris sorokiniana</name>
    <dbReference type="NCBI Taxonomy" id="665912"/>
    <lineage>
        <taxon>Eukaryota</taxon>
        <taxon>Fungi</taxon>
        <taxon>Dikarya</taxon>
        <taxon>Ascomycota</taxon>
        <taxon>Pezizomycotina</taxon>
        <taxon>Dothideomycetes</taxon>
        <taxon>Pleosporomycetidae</taxon>
        <taxon>Pleosporales</taxon>
        <taxon>Pleosporineae</taxon>
        <taxon>Pleosporaceae</taxon>
        <taxon>Bipolaris</taxon>
    </lineage>
</organism>
<dbReference type="KEGG" id="bsc:COCSADRAFT_339247"/>
<dbReference type="AlphaFoldDB" id="M2T210"/>
<reference evidence="1 2" key="1">
    <citation type="journal article" date="2012" name="PLoS Pathog.">
        <title>Diverse lifestyles and strategies of plant pathogenesis encoded in the genomes of eighteen Dothideomycetes fungi.</title>
        <authorList>
            <person name="Ohm R.A."/>
            <person name="Feau N."/>
            <person name="Henrissat B."/>
            <person name="Schoch C.L."/>
            <person name="Horwitz B.A."/>
            <person name="Barry K.W."/>
            <person name="Condon B.J."/>
            <person name="Copeland A.C."/>
            <person name="Dhillon B."/>
            <person name="Glaser F."/>
            <person name="Hesse C.N."/>
            <person name="Kosti I."/>
            <person name="LaButti K."/>
            <person name="Lindquist E.A."/>
            <person name="Lucas S."/>
            <person name="Salamov A.A."/>
            <person name="Bradshaw R.E."/>
            <person name="Ciuffetti L."/>
            <person name="Hamelin R.C."/>
            <person name="Kema G.H.J."/>
            <person name="Lawrence C."/>
            <person name="Scott J.A."/>
            <person name="Spatafora J.W."/>
            <person name="Turgeon B.G."/>
            <person name="de Wit P.J.G.M."/>
            <person name="Zhong S."/>
            <person name="Goodwin S.B."/>
            <person name="Grigoriev I.V."/>
        </authorList>
    </citation>
    <scope>NUCLEOTIDE SEQUENCE [LARGE SCALE GENOMIC DNA]</scope>
    <source>
        <strain evidence="2">ND90Pr / ATCC 201652</strain>
    </source>
</reference>
<evidence type="ECO:0000313" key="1">
    <source>
        <dbReference type="EMBL" id="EMD63236.1"/>
    </source>
</evidence>
<protein>
    <submittedName>
        <fullName evidence="1">Uncharacterized protein</fullName>
    </submittedName>
</protein>
<gene>
    <name evidence="1" type="ORF">COCSADRAFT_339247</name>
</gene>
<dbReference type="HOGENOM" id="CLU_169798_0_0_1"/>
<name>M2T210_COCSN</name>
<dbReference type="Proteomes" id="UP000016934">
    <property type="component" value="Unassembled WGS sequence"/>
</dbReference>
<dbReference type="RefSeq" id="XP_007701450.1">
    <property type="nucleotide sequence ID" value="XM_007703260.1"/>
</dbReference>
<proteinExistence type="predicted"/>
<dbReference type="EMBL" id="KB445645">
    <property type="protein sequence ID" value="EMD63236.1"/>
    <property type="molecule type" value="Genomic_DNA"/>
</dbReference>
<reference evidence="2" key="2">
    <citation type="journal article" date="2013" name="PLoS Genet.">
        <title>Comparative genome structure, secondary metabolite, and effector coding capacity across Cochliobolus pathogens.</title>
        <authorList>
            <person name="Condon B.J."/>
            <person name="Leng Y."/>
            <person name="Wu D."/>
            <person name="Bushley K.E."/>
            <person name="Ohm R.A."/>
            <person name="Otillar R."/>
            <person name="Martin J."/>
            <person name="Schackwitz W."/>
            <person name="Grimwood J."/>
            <person name="MohdZainudin N."/>
            <person name="Xue C."/>
            <person name="Wang R."/>
            <person name="Manning V.A."/>
            <person name="Dhillon B."/>
            <person name="Tu Z.J."/>
            <person name="Steffenson B.J."/>
            <person name="Salamov A."/>
            <person name="Sun H."/>
            <person name="Lowry S."/>
            <person name="LaButti K."/>
            <person name="Han J."/>
            <person name="Copeland A."/>
            <person name="Lindquist E."/>
            <person name="Barry K."/>
            <person name="Schmutz J."/>
            <person name="Baker S.E."/>
            <person name="Ciuffetti L.M."/>
            <person name="Grigoriev I.V."/>
            <person name="Zhong S."/>
            <person name="Turgeon B.G."/>
        </authorList>
    </citation>
    <scope>NUCLEOTIDE SEQUENCE [LARGE SCALE GENOMIC DNA]</scope>
    <source>
        <strain evidence="2">ND90Pr / ATCC 201652</strain>
    </source>
</reference>
<evidence type="ECO:0000313" key="2">
    <source>
        <dbReference type="Proteomes" id="UP000016934"/>
    </source>
</evidence>
<sequence>MQVPVGTSSAVSTMPWYRLCTRCDVSWNIATTRTPCWAKSTLEVGITVLPILGYLCVIIESSLFHRVQQPCAIRRGTNLILHPRKSRRLEDTVVDALRILVFHNMQALVHGVLCE</sequence>
<keyword evidence="2" id="KW-1185">Reference proteome</keyword>
<dbReference type="OrthoDB" id="10386094at2759"/>